<proteinExistence type="predicted"/>
<accession>A0A5C2S367</accession>
<dbReference type="STRING" id="1328759.A0A5C2S367"/>
<dbReference type="AlphaFoldDB" id="A0A5C2S367"/>
<evidence type="ECO:0000313" key="2">
    <source>
        <dbReference type="Proteomes" id="UP000313359"/>
    </source>
</evidence>
<organism evidence="1 2">
    <name type="scientific">Lentinus tigrinus ALCF2SS1-6</name>
    <dbReference type="NCBI Taxonomy" id="1328759"/>
    <lineage>
        <taxon>Eukaryota</taxon>
        <taxon>Fungi</taxon>
        <taxon>Dikarya</taxon>
        <taxon>Basidiomycota</taxon>
        <taxon>Agaricomycotina</taxon>
        <taxon>Agaricomycetes</taxon>
        <taxon>Polyporales</taxon>
        <taxon>Polyporaceae</taxon>
        <taxon>Lentinus</taxon>
    </lineage>
</organism>
<dbReference type="Proteomes" id="UP000313359">
    <property type="component" value="Unassembled WGS sequence"/>
</dbReference>
<sequence length="206" mass="22793">MACTPTPTETLYEVLTTTSASTSFTDITSTIPPDISTSFSTFCASSSVDANDTSAAVCVSTDSVEVVTTVRGEYCLDDRSMRARHESLQSTRSPPCRRGLVFLRRVQWARTLRKRARQDRSLPAAERGFSVTIRCDCEVLSWEPSRKHIQTISLLISAFGSGARPVMIQRMNCSRAHCFGRQRAWLVLRGPESPRMSALLAPTLIV</sequence>
<reference evidence="1" key="1">
    <citation type="journal article" date="2018" name="Genome Biol. Evol.">
        <title>Genomics and development of Lentinus tigrinus, a white-rot wood-decaying mushroom with dimorphic fruiting bodies.</title>
        <authorList>
            <person name="Wu B."/>
            <person name="Xu Z."/>
            <person name="Knudson A."/>
            <person name="Carlson A."/>
            <person name="Chen N."/>
            <person name="Kovaka S."/>
            <person name="LaButti K."/>
            <person name="Lipzen A."/>
            <person name="Pennachio C."/>
            <person name="Riley R."/>
            <person name="Schakwitz W."/>
            <person name="Umezawa K."/>
            <person name="Ohm R.A."/>
            <person name="Grigoriev I.V."/>
            <person name="Nagy L.G."/>
            <person name="Gibbons J."/>
            <person name="Hibbett D."/>
        </authorList>
    </citation>
    <scope>NUCLEOTIDE SEQUENCE [LARGE SCALE GENOMIC DNA]</scope>
    <source>
        <strain evidence="1">ALCF2SS1-6</strain>
    </source>
</reference>
<name>A0A5C2S367_9APHY</name>
<keyword evidence="2" id="KW-1185">Reference proteome</keyword>
<dbReference type="EMBL" id="ML122278">
    <property type="protein sequence ID" value="RPD57891.1"/>
    <property type="molecule type" value="Genomic_DNA"/>
</dbReference>
<evidence type="ECO:0000313" key="1">
    <source>
        <dbReference type="EMBL" id="RPD57891.1"/>
    </source>
</evidence>
<protein>
    <submittedName>
        <fullName evidence="1">Uncharacterized protein</fullName>
    </submittedName>
</protein>
<gene>
    <name evidence="1" type="ORF">L227DRAFT_200732</name>
</gene>